<protein>
    <submittedName>
        <fullName evidence="3">Bleomycin resistance protein</fullName>
    </submittedName>
</protein>
<dbReference type="Gene3D" id="3.10.180.10">
    <property type="entry name" value="2,3-Dihydroxybiphenyl 1,2-Dioxygenase, domain 1"/>
    <property type="match status" value="1"/>
</dbReference>
<dbReference type="AlphaFoldDB" id="A0A124HK44"/>
<dbReference type="InterPro" id="IPR029068">
    <property type="entry name" value="Glyas_Bleomycin-R_OHBP_Dase"/>
</dbReference>
<dbReference type="InterPro" id="IPR037523">
    <property type="entry name" value="VOC_core"/>
</dbReference>
<dbReference type="PROSITE" id="PS51819">
    <property type="entry name" value="VOC"/>
    <property type="match status" value="1"/>
</dbReference>
<dbReference type="SUPFAM" id="SSF54593">
    <property type="entry name" value="Glyoxalase/Bleomycin resistance protein/Dihydroxybiphenyl dioxygenase"/>
    <property type="match status" value="1"/>
</dbReference>
<sequence length="141" mass="15057">MPSLAARFHHVSLSVADLSNQERWYGEAFGLTQIEERVDLTSAGVRTAVLSDGQGLRVELIERSGSRPVSHPDPLAAAADQTFGHLALHVPDLDAAFAHLTGDCGAQIVSPPAPGASPGMRYAYVHDPEDNLLELIEVQHG</sequence>
<name>A0A124HK44_STRCK</name>
<keyword evidence="4" id="KW-1185">Reference proteome</keyword>
<dbReference type="EMBL" id="LMWP01000043">
    <property type="protein sequence ID" value="KUN18464.1"/>
    <property type="molecule type" value="Genomic_DNA"/>
</dbReference>
<dbReference type="GO" id="GO:0046872">
    <property type="term" value="F:metal ion binding"/>
    <property type="evidence" value="ECO:0007669"/>
    <property type="project" value="UniProtKB-KW"/>
</dbReference>
<keyword evidence="1" id="KW-0479">Metal-binding</keyword>
<evidence type="ECO:0000313" key="4">
    <source>
        <dbReference type="Proteomes" id="UP000053398"/>
    </source>
</evidence>
<evidence type="ECO:0000313" key="3">
    <source>
        <dbReference type="EMBL" id="KUN18464.1"/>
    </source>
</evidence>
<dbReference type="PANTHER" id="PTHR43048:SF5">
    <property type="entry name" value="BLR5325 PROTEIN"/>
    <property type="match status" value="1"/>
</dbReference>
<dbReference type="RefSeq" id="WP_059265773.1">
    <property type="nucleotide sequence ID" value="NZ_KQ948366.1"/>
</dbReference>
<proteinExistence type="predicted"/>
<organism evidence="3 4">
    <name type="scientific">Streptomyces corchorusii</name>
    <name type="common">Streptomyces chibaensis</name>
    <dbReference type="NCBI Taxonomy" id="1903"/>
    <lineage>
        <taxon>Bacteria</taxon>
        <taxon>Bacillati</taxon>
        <taxon>Actinomycetota</taxon>
        <taxon>Actinomycetes</taxon>
        <taxon>Kitasatosporales</taxon>
        <taxon>Streptomycetaceae</taxon>
        <taxon>Streptomyces</taxon>
    </lineage>
</organism>
<comment type="caution">
    <text evidence="3">The sequence shown here is derived from an EMBL/GenBank/DDBJ whole genome shotgun (WGS) entry which is preliminary data.</text>
</comment>
<reference evidence="3 4" key="1">
    <citation type="submission" date="2015-10" db="EMBL/GenBank/DDBJ databases">
        <title>Draft genome sequence of Streptomyces corchorusii DSM 40340, type strain for the species Streptomyces corchorusii.</title>
        <authorList>
            <person name="Ruckert C."/>
            <person name="Winkler A."/>
            <person name="Kalinowski J."/>
            <person name="Kampfer P."/>
            <person name="Glaeser S."/>
        </authorList>
    </citation>
    <scope>NUCLEOTIDE SEQUENCE [LARGE SCALE GENOMIC DNA]</scope>
    <source>
        <strain evidence="3 4">DSM 40340</strain>
    </source>
</reference>
<dbReference type="Proteomes" id="UP000053398">
    <property type="component" value="Unassembled WGS sequence"/>
</dbReference>
<dbReference type="CDD" id="cd06587">
    <property type="entry name" value="VOC"/>
    <property type="match status" value="1"/>
</dbReference>
<dbReference type="InterPro" id="IPR051785">
    <property type="entry name" value="MMCE/EMCE_epimerase"/>
</dbReference>
<evidence type="ECO:0000259" key="2">
    <source>
        <dbReference type="PROSITE" id="PS51819"/>
    </source>
</evidence>
<accession>A0A124HK44</accession>
<dbReference type="GO" id="GO:0046491">
    <property type="term" value="P:L-methylmalonyl-CoA metabolic process"/>
    <property type="evidence" value="ECO:0007669"/>
    <property type="project" value="TreeGrafter"/>
</dbReference>
<dbReference type="Pfam" id="PF13669">
    <property type="entry name" value="Glyoxalase_4"/>
    <property type="match status" value="1"/>
</dbReference>
<feature type="domain" description="VOC" evidence="2">
    <location>
        <begin position="7"/>
        <end position="138"/>
    </location>
</feature>
<dbReference type="PANTHER" id="PTHR43048">
    <property type="entry name" value="METHYLMALONYL-COA EPIMERASE"/>
    <property type="match status" value="1"/>
</dbReference>
<evidence type="ECO:0000256" key="1">
    <source>
        <dbReference type="ARBA" id="ARBA00022723"/>
    </source>
</evidence>
<dbReference type="GO" id="GO:0004493">
    <property type="term" value="F:methylmalonyl-CoA epimerase activity"/>
    <property type="evidence" value="ECO:0007669"/>
    <property type="project" value="TreeGrafter"/>
</dbReference>
<gene>
    <name evidence="3" type="ORF">AQJ11_34005</name>
</gene>